<name>A0ABN0BMK7_BACFG</name>
<keyword evidence="1" id="KW-0175">Coiled coil</keyword>
<evidence type="ECO:0000256" key="1">
    <source>
        <dbReference type="SAM" id="Coils"/>
    </source>
</evidence>
<evidence type="ECO:0000313" key="2">
    <source>
        <dbReference type="EMBL" id="EFR54131.1"/>
    </source>
</evidence>
<dbReference type="CDD" id="cd17242">
    <property type="entry name" value="MobM_relaxase"/>
    <property type="match status" value="1"/>
</dbReference>
<dbReference type="Proteomes" id="UP000005101">
    <property type="component" value="Unassembled WGS sequence"/>
</dbReference>
<gene>
    <name evidence="2" type="ORF">BFAG_02828</name>
</gene>
<dbReference type="NCBIfam" id="NF041497">
    <property type="entry name" value="MobV"/>
    <property type="match status" value="1"/>
</dbReference>
<protein>
    <submittedName>
        <fullName evidence="2">Plasmid recombination enzyme</fullName>
    </submittedName>
</protein>
<keyword evidence="3" id="KW-1185">Reference proteome</keyword>
<organism evidence="2 3">
    <name type="scientific">Bacteroides fragilis 3_1_12</name>
    <dbReference type="NCBI Taxonomy" id="457424"/>
    <lineage>
        <taxon>Bacteria</taxon>
        <taxon>Pseudomonadati</taxon>
        <taxon>Bacteroidota</taxon>
        <taxon>Bacteroidia</taxon>
        <taxon>Bacteroidales</taxon>
        <taxon>Bacteroidaceae</taxon>
        <taxon>Bacteroides</taxon>
    </lineage>
</organism>
<dbReference type="InterPro" id="IPR001668">
    <property type="entry name" value="Mob_Pre"/>
</dbReference>
<reference evidence="2 3" key="1">
    <citation type="submission" date="2008-12" db="EMBL/GenBank/DDBJ databases">
        <title>Annotation of Bacteroides fragilis strain 3_1_12.</title>
        <authorList>
            <consortium name="The Broad Institute Genome Sequencing Platform"/>
            <person name="Ward D."/>
            <person name="Young S.K."/>
            <person name="Kodira C.D."/>
            <person name="Zeng Q."/>
            <person name="Koehrsen M."/>
            <person name="Alvarado L."/>
            <person name="Berlin A."/>
            <person name="Borenstein D."/>
            <person name="Chen Z."/>
            <person name="Engels R."/>
            <person name="Freedman E."/>
            <person name="Gellesch M."/>
            <person name="Goldberg J."/>
            <person name="Griggs A."/>
            <person name="Gujja S."/>
            <person name="Heiman D."/>
            <person name="Hepburn T."/>
            <person name="Howarth C."/>
            <person name="Jen D."/>
            <person name="Larson L."/>
            <person name="Lewis B."/>
            <person name="Mehta T."/>
            <person name="Park D."/>
            <person name="Pearson M."/>
            <person name="Roberts A."/>
            <person name="Saif S."/>
            <person name="Shea T."/>
            <person name="Shenoy N."/>
            <person name="Sisk P."/>
            <person name="Stolte C."/>
            <person name="Sykes S."/>
            <person name="Walk T."/>
            <person name="White J."/>
            <person name="Yandava C."/>
            <person name="Allen-Vercoe E."/>
            <person name="Strauss J."/>
            <person name="Ambrose C."/>
            <person name="Lander E."/>
            <person name="Nusbaum C."/>
            <person name="Galagan J."/>
            <person name="Birren B."/>
        </authorList>
    </citation>
    <scope>NUCLEOTIDE SEQUENCE [LARGE SCALE GENOMIC DNA]</scope>
    <source>
        <strain evidence="2 3">3_1_12</strain>
    </source>
</reference>
<evidence type="ECO:0000313" key="3">
    <source>
        <dbReference type="Proteomes" id="UP000005101"/>
    </source>
</evidence>
<accession>A0ABN0BMK7</accession>
<dbReference type="EMBL" id="EQ973214">
    <property type="protein sequence ID" value="EFR54131.1"/>
    <property type="molecule type" value="Genomic_DNA"/>
</dbReference>
<dbReference type="Gene3D" id="3.30.930.30">
    <property type="match status" value="1"/>
</dbReference>
<proteinExistence type="predicted"/>
<sequence length="296" mass="34533">MNGFRAINGLYKLLFHKLKKKSYMGYAVLHMEKTNGMDSAMSAHIERTIKPKNADENRTHLNRELISFPDGVTNRTQAIQHRLENAELPRKIGKNQVRAIRILLTGTPKNMKRIEQEGKLDEWCDDNLKYLSDTFGKENIVSAVLHMDESTPHIHATLVPLVRGERKRKKKEEQVSKRYRKKPTDMPRLCADEIMTRNKLKSYQETYAEAMKRYGLQRGIDDSKVKHISTREYYRELLCQTGELQINVQQLKEQQQIAQEELKQVKKEVHTERLKGAATAIATKYCGKCRFSFRKQ</sequence>
<dbReference type="Pfam" id="PF01076">
    <property type="entry name" value="Mob_Pre"/>
    <property type="match status" value="1"/>
</dbReference>
<feature type="coiled-coil region" evidence="1">
    <location>
        <begin position="234"/>
        <end position="268"/>
    </location>
</feature>